<evidence type="ECO:0000313" key="2">
    <source>
        <dbReference type="Proteomes" id="UP000308018"/>
    </source>
</evidence>
<comment type="caution">
    <text evidence="1">The sequence shown here is derived from an EMBL/GenBank/DDBJ whole genome shotgun (WGS) entry which is preliminary data.</text>
</comment>
<dbReference type="EMBL" id="SYVV01000059">
    <property type="protein sequence ID" value="TKG27138.1"/>
    <property type="molecule type" value="Genomic_DNA"/>
</dbReference>
<gene>
    <name evidence="1" type="ORF">FC057_23640</name>
</gene>
<name>A0AB38NJL9_9VIBR</name>
<dbReference type="AlphaFoldDB" id="A0AB38NJL9"/>
<dbReference type="Proteomes" id="UP000308018">
    <property type="component" value="Unassembled WGS sequence"/>
</dbReference>
<accession>A0AB38NJL9</accession>
<proteinExistence type="predicted"/>
<dbReference type="Gene3D" id="3.30.2310.20">
    <property type="entry name" value="RelE-like"/>
    <property type="match status" value="1"/>
</dbReference>
<reference evidence="1 2" key="1">
    <citation type="submission" date="2019-04" db="EMBL/GenBank/DDBJ databases">
        <title>A reverse ecology approach based on a biological definition of microbial populations.</title>
        <authorList>
            <person name="Arevalo P."/>
            <person name="Vaninsberghe D."/>
            <person name="Elsherbini J."/>
            <person name="Gore J."/>
            <person name="Polz M."/>
        </authorList>
    </citation>
    <scope>NUCLEOTIDE SEQUENCE [LARGE SCALE GENOMIC DNA]</scope>
    <source>
        <strain evidence="1 2">10N.222.45.A8</strain>
    </source>
</reference>
<evidence type="ECO:0000313" key="1">
    <source>
        <dbReference type="EMBL" id="TKG27138.1"/>
    </source>
</evidence>
<sequence length="38" mass="4692">MTQYKLSYAAQSDLIDIRRYTLERWGQTQWTTYFSELK</sequence>
<organism evidence="1 2">
    <name type="scientific">Vibrio tasmaniensis</name>
    <dbReference type="NCBI Taxonomy" id="212663"/>
    <lineage>
        <taxon>Bacteria</taxon>
        <taxon>Pseudomonadati</taxon>
        <taxon>Pseudomonadota</taxon>
        <taxon>Gammaproteobacteria</taxon>
        <taxon>Vibrionales</taxon>
        <taxon>Vibrionaceae</taxon>
        <taxon>Vibrio</taxon>
    </lineage>
</organism>
<dbReference type="InterPro" id="IPR035093">
    <property type="entry name" value="RelE/ParE_toxin_dom_sf"/>
</dbReference>
<protein>
    <submittedName>
        <fullName evidence="1">Type II toxin-antitoxin system RelE/ParE family toxin</fullName>
    </submittedName>
</protein>